<proteinExistence type="predicted"/>
<reference evidence="2" key="2">
    <citation type="submission" date="2021-04" db="EMBL/GenBank/DDBJ databases">
        <authorList>
            <person name="Gilroy R."/>
        </authorList>
    </citation>
    <scope>NUCLEOTIDE SEQUENCE</scope>
    <source>
        <strain evidence="2">687</strain>
    </source>
</reference>
<dbReference type="InterPro" id="IPR052022">
    <property type="entry name" value="26kDa_periplasmic_antigen"/>
</dbReference>
<evidence type="ECO:0000313" key="2">
    <source>
        <dbReference type="EMBL" id="MBU3825942.1"/>
    </source>
</evidence>
<dbReference type="Gene3D" id="3.30.70.2970">
    <property type="entry name" value="Protein of unknown function (DUF541), domain 2"/>
    <property type="match status" value="1"/>
</dbReference>
<evidence type="ECO:0000256" key="1">
    <source>
        <dbReference type="SAM" id="SignalP"/>
    </source>
</evidence>
<name>A0A9E2KN16_9GAMM</name>
<dbReference type="InterPro" id="IPR007497">
    <property type="entry name" value="SIMPL/DUF541"/>
</dbReference>
<sequence>MKKSRILTLSSMLSAALLCSAPALASDKACSLNNGSISVVGIGQYKATPDEAVLNFQIQADEATAAAARDKAEATVSAFLQALDKLKLPQGAVVADNLTVSARYSYQDGKSTLMGFQGIRSVRVTLDDFSLIGEVTDLAFKSGINEAVGFSYQLKDPQAAQREARALAIADAKQKAQELAQGFEVKLGQPCQLSFGSSPVISPRPMMLMARAASNSADSAAVYTTDDLTIRAEVNAVFAIDHKK</sequence>
<feature type="signal peptide" evidence="1">
    <location>
        <begin position="1"/>
        <end position="25"/>
    </location>
</feature>
<dbReference type="Pfam" id="PF04402">
    <property type="entry name" value="SIMPL"/>
    <property type="match status" value="1"/>
</dbReference>
<feature type="chain" id="PRO_5039260506" evidence="1">
    <location>
        <begin position="26"/>
        <end position="244"/>
    </location>
</feature>
<dbReference type="Gene3D" id="3.30.110.170">
    <property type="entry name" value="Protein of unknown function (DUF541), domain 1"/>
    <property type="match status" value="1"/>
</dbReference>
<dbReference type="Proteomes" id="UP000824150">
    <property type="component" value="Unassembled WGS sequence"/>
</dbReference>
<comment type="caution">
    <text evidence="2">The sequence shown here is derived from an EMBL/GenBank/DDBJ whole genome shotgun (WGS) entry which is preliminary data.</text>
</comment>
<evidence type="ECO:0000313" key="3">
    <source>
        <dbReference type="Proteomes" id="UP000824150"/>
    </source>
</evidence>
<keyword evidence="1" id="KW-0732">Signal</keyword>
<gene>
    <name evidence="2" type="ORF">IAA31_00400</name>
</gene>
<protein>
    <submittedName>
        <fullName evidence="2">SIMPL domain-containing protein</fullName>
    </submittedName>
</protein>
<dbReference type="GO" id="GO:0006974">
    <property type="term" value="P:DNA damage response"/>
    <property type="evidence" value="ECO:0007669"/>
    <property type="project" value="TreeGrafter"/>
</dbReference>
<dbReference type="AlphaFoldDB" id="A0A9E2KN16"/>
<reference evidence="2" key="1">
    <citation type="journal article" date="2021" name="PeerJ">
        <title>Extensive microbial diversity within the chicken gut microbiome revealed by metagenomics and culture.</title>
        <authorList>
            <person name="Gilroy R."/>
            <person name="Ravi A."/>
            <person name="Getino M."/>
            <person name="Pursley I."/>
            <person name="Horton D.L."/>
            <person name="Alikhan N.F."/>
            <person name="Baker D."/>
            <person name="Gharbi K."/>
            <person name="Hall N."/>
            <person name="Watson M."/>
            <person name="Adriaenssens E.M."/>
            <person name="Foster-Nyarko E."/>
            <person name="Jarju S."/>
            <person name="Secka A."/>
            <person name="Antonio M."/>
            <person name="Oren A."/>
            <person name="Chaudhuri R.R."/>
            <person name="La Ragione R."/>
            <person name="Hildebrand F."/>
            <person name="Pallen M.J."/>
        </authorList>
    </citation>
    <scope>NUCLEOTIDE SEQUENCE</scope>
    <source>
        <strain evidence="2">687</strain>
    </source>
</reference>
<dbReference type="EMBL" id="JAHLFG010000003">
    <property type="protein sequence ID" value="MBU3825942.1"/>
    <property type="molecule type" value="Genomic_DNA"/>
</dbReference>
<organism evidence="2 3">
    <name type="scientific">Candidatus Anaerobiospirillum merdipullorum</name>
    <dbReference type="NCBI Taxonomy" id="2838450"/>
    <lineage>
        <taxon>Bacteria</taxon>
        <taxon>Pseudomonadati</taxon>
        <taxon>Pseudomonadota</taxon>
        <taxon>Gammaproteobacteria</taxon>
        <taxon>Aeromonadales</taxon>
        <taxon>Succinivibrionaceae</taxon>
        <taxon>Anaerobiospirillum</taxon>
    </lineage>
</organism>
<dbReference type="PANTHER" id="PTHR34387:SF1">
    <property type="entry name" value="PERIPLASMIC IMMUNOGENIC PROTEIN"/>
    <property type="match status" value="1"/>
</dbReference>
<accession>A0A9E2KN16</accession>
<dbReference type="PANTHER" id="PTHR34387">
    <property type="entry name" value="SLR1258 PROTEIN"/>
    <property type="match status" value="1"/>
</dbReference>